<protein>
    <submittedName>
        <fullName evidence="2">Uncharacterized protein</fullName>
    </submittedName>
</protein>
<accession>M8B2I9</accession>
<evidence type="ECO:0000313" key="2">
    <source>
        <dbReference type="EnsemblPlants" id="EMT10962"/>
    </source>
</evidence>
<dbReference type="EnsemblPlants" id="EMT10962">
    <property type="protein sequence ID" value="EMT10962"/>
    <property type="gene ID" value="F775_43192"/>
</dbReference>
<reference evidence="2" key="1">
    <citation type="submission" date="2015-06" db="UniProtKB">
        <authorList>
            <consortium name="EnsemblPlants"/>
        </authorList>
    </citation>
    <scope>IDENTIFICATION</scope>
</reference>
<organism evidence="2">
    <name type="scientific">Aegilops tauschii</name>
    <name type="common">Tausch's goatgrass</name>
    <name type="synonym">Aegilops squarrosa</name>
    <dbReference type="NCBI Taxonomy" id="37682"/>
    <lineage>
        <taxon>Eukaryota</taxon>
        <taxon>Viridiplantae</taxon>
        <taxon>Streptophyta</taxon>
        <taxon>Embryophyta</taxon>
        <taxon>Tracheophyta</taxon>
        <taxon>Spermatophyta</taxon>
        <taxon>Magnoliopsida</taxon>
        <taxon>Liliopsida</taxon>
        <taxon>Poales</taxon>
        <taxon>Poaceae</taxon>
        <taxon>BOP clade</taxon>
        <taxon>Pooideae</taxon>
        <taxon>Triticodae</taxon>
        <taxon>Triticeae</taxon>
        <taxon>Triticinae</taxon>
        <taxon>Aegilops</taxon>
    </lineage>
</organism>
<sequence>MAMPPCHHRRCKYLSSHEELERCSRCLNSLVRRTRLDDPPQLEPKLKVEHKPAAGRARSVRQRSREGR</sequence>
<proteinExistence type="predicted"/>
<name>M8B2I9_AEGTA</name>
<evidence type="ECO:0000256" key="1">
    <source>
        <dbReference type="SAM" id="MobiDB-lite"/>
    </source>
</evidence>
<feature type="region of interest" description="Disordered" evidence="1">
    <location>
        <begin position="34"/>
        <end position="68"/>
    </location>
</feature>
<feature type="compositionally biased region" description="Basic and acidic residues" evidence="1">
    <location>
        <begin position="34"/>
        <end position="52"/>
    </location>
</feature>
<dbReference type="AlphaFoldDB" id="M8B2I9"/>